<keyword evidence="12 14" id="KW-0675">Receptor</keyword>
<evidence type="ECO:0000256" key="6">
    <source>
        <dbReference type="ARBA" id="ARBA00022787"/>
    </source>
</evidence>
<dbReference type="STRING" id="520822.A0A195BMS4"/>
<evidence type="ECO:0000313" key="14">
    <source>
        <dbReference type="EMBL" id="KYM86484.1"/>
    </source>
</evidence>
<name>A0A195BMS4_9HYME</name>
<dbReference type="Proteomes" id="UP000078540">
    <property type="component" value="Unassembled WGS sequence"/>
</dbReference>
<reference evidence="14 15" key="1">
    <citation type="submission" date="2015-09" db="EMBL/GenBank/DDBJ databases">
        <title>Atta colombica WGS genome.</title>
        <authorList>
            <person name="Nygaard S."/>
            <person name="Hu H."/>
            <person name="Boomsma J."/>
            <person name="Zhang G."/>
        </authorList>
    </citation>
    <scope>NUCLEOTIDE SEQUENCE [LARGE SCALE GENOMIC DNA]</scope>
    <source>
        <strain evidence="14">Treedump-2</strain>
        <tissue evidence="14">Whole body</tissue>
    </source>
</reference>
<dbReference type="EMBL" id="KQ976440">
    <property type="protein sequence ID" value="KYM86484.1"/>
    <property type="molecule type" value="Genomic_DNA"/>
</dbReference>
<keyword evidence="7" id="KW-0653">Protein transport</keyword>
<evidence type="ECO:0000256" key="12">
    <source>
        <dbReference type="ARBA" id="ARBA00023170"/>
    </source>
</evidence>
<dbReference type="PANTHER" id="PTHR12504:SF0">
    <property type="entry name" value="MITOCHONDRIAL IMPORT RECEPTOR SUBUNIT TOM22 HOMOLOG"/>
    <property type="match status" value="1"/>
</dbReference>
<evidence type="ECO:0000256" key="11">
    <source>
        <dbReference type="ARBA" id="ARBA00023136"/>
    </source>
</evidence>
<feature type="compositionally biased region" description="Polar residues" evidence="13">
    <location>
        <begin position="8"/>
        <end position="31"/>
    </location>
</feature>
<gene>
    <name evidence="14" type="ORF">ALC53_03944</name>
</gene>
<evidence type="ECO:0000256" key="2">
    <source>
        <dbReference type="ARBA" id="ARBA00009874"/>
    </source>
</evidence>
<dbReference type="InterPro" id="IPR005683">
    <property type="entry name" value="Tom22"/>
</dbReference>
<keyword evidence="9" id="KW-0811">Translocation</keyword>
<accession>A0A195BMS4</accession>
<dbReference type="GO" id="GO:0005741">
    <property type="term" value="C:mitochondrial outer membrane"/>
    <property type="evidence" value="ECO:0007669"/>
    <property type="project" value="UniProtKB-SubCell"/>
</dbReference>
<feature type="region of interest" description="Disordered" evidence="13">
    <location>
        <begin position="96"/>
        <end position="126"/>
    </location>
</feature>
<comment type="subcellular location">
    <subcellularLocation>
        <location evidence="1">Mitochondrion outer membrane</location>
        <topology evidence="1">Single-pass membrane protein</topology>
    </subcellularLocation>
</comment>
<keyword evidence="5" id="KW-0812">Transmembrane</keyword>
<evidence type="ECO:0000256" key="13">
    <source>
        <dbReference type="SAM" id="MobiDB-lite"/>
    </source>
</evidence>
<evidence type="ECO:0000256" key="9">
    <source>
        <dbReference type="ARBA" id="ARBA00023010"/>
    </source>
</evidence>
<comment type="similarity">
    <text evidence="2">Belongs to the Tom22 family.</text>
</comment>
<dbReference type="AlphaFoldDB" id="A0A195BMS4"/>
<feature type="compositionally biased region" description="Basic and acidic residues" evidence="13">
    <location>
        <begin position="41"/>
        <end position="55"/>
    </location>
</feature>
<sequence>MCRGGRTLTVSRSGTNRSEQRFTPSRAQSCPSFRDGQFVAWDRRERERESRRHETGVGGQWDVGRGNEDRSSGLRFESGFGATIGVSRLEELDHQVDSGMGSSDARSPEVKSLLPDDEDDDEEDESLTERLLGLTEMFPEPVRNFGYNVGTCLYTCIKGLYAYSCSATWLVFSSSTILFAPIIFEMERAQMEDLQRTQQKQVLLGPNTALSGVNTTGLPMAPPVQR</sequence>
<keyword evidence="6" id="KW-1000">Mitochondrion outer membrane</keyword>
<dbReference type="PANTHER" id="PTHR12504">
    <property type="entry name" value="MITOCHONDRIAL IMPORT RECEPTOR SUBUNIT TOM22"/>
    <property type="match status" value="1"/>
</dbReference>
<organism evidence="14 15">
    <name type="scientific">Atta colombica</name>
    <dbReference type="NCBI Taxonomy" id="520822"/>
    <lineage>
        <taxon>Eukaryota</taxon>
        <taxon>Metazoa</taxon>
        <taxon>Ecdysozoa</taxon>
        <taxon>Arthropoda</taxon>
        <taxon>Hexapoda</taxon>
        <taxon>Insecta</taxon>
        <taxon>Pterygota</taxon>
        <taxon>Neoptera</taxon>
        <taxon>Endopterygota</taxon>
        <taxon>Hymenoptera</taxon>
        <taxon>Apocrita</taxon>
        <taxon>Aculeata</taxon>
        <taxon>Formicoidea</taxon>
        <taxon>Formicidae</taxon>
        <taxon>Myrmicinae</taxon>
        <taxon>Atta</taxon>
    </lineage>
</organism>
<evidence type="ECO:0000256" key="10">
    <source>
        <dbReference type="ARBA" id="ARBA00023128"/>
    </source>
</evidence>
<feature type="region of interest" description="Disordered" evidence="13">
    <location>
        <begin position="1"/>
        <end position="74"/>
    </location>
</feature>
<evidence type="ECO:0000313" key="15">
    <source>
        <dbReference type="Proteomes" id="UP000078540"/>
    </source>
</evidence>
<evidence type="ECO:0000256" key="8">
    <source>
        <dbReference type="ARBA" id="ARBA00022989"/>
    </source>
</evidence>
<protein>
    <recommendedName>
        <fullName evidence="3">Mitochondrial import receptor subunit TOM22 homolog</fullName>
    </recommendedName>
</protein>
<evidence type="ECO:0000256" key="1">
    <source>
        <dbReference type="ARBA" id="ARBA00004572"/>
    </source>
</evidence>
<proteinExistence type="inferred from homology"/>
<evidence type="ECO:0000256" key="3">
    <source>
        <dbReference type="ARBA" id="ARBA00016229"/>
    </source>
</evidence>
<evidence type="ECO:0000256" key="5">
    <source>
        <dbReference type="ARBA" id="ARBA00022692"/>
    </source>
</evidence>
<evidence type="ECO:0000256" key="7">
    <source>
        <dbReference type="ARBA" id="ARBA00022927"/>
    </source>
</evidence>
<keyword evidence="10" id="KW-0496">Mitochondrion</keyword>
<keyword evidence="15" id="KW-1185">Reference proteome</keyword>
<dbReference type="GO" id="GO:0006886">
    <property type="term" value="P:intracellular protein transport"/>
    <property type="evidence" value="ECO:0007669"/>
    <property type="project" value="InterPro"/>
</dbReference>
<dbReference type="CDD" id="cd22884">
    <property type="entry name" value="TOM22"/>
    <property type="match status" value="1"/>
</dbReference>
<evidence type="ECO:0000256" key="4">
    <source>
        <dbReference type="ARBA" id="ARBA00022448"/>
    </source>
</evidence>
<feature type="compositionally biased region" description="Acidic residues" evidence="13">
    <location>
        <begin position="115"/>
        <end position="126"/>
    </location>
</feature>
<keyword evidence="11" id="KW-0472">Membrane</keyword>
<dbReference type="Pfam" id="PF04281">
    <property type="entry name" value="Tom22"/>
    <property type="match status" value="1"/>
</dbReference>
<keyword evidence="4" id="KW-0813">Transport</keyword>
<keyword evidence="8" id="KW-1133">Transmembrane helix</keyword>